<dbReference type="KEGG" id="acel:acsn021_25940"/>
<name>A0A6S6R6X6_9FIRM</name>
<protein>
    <submittedName>
        <fullName evidence="1">Uncharacterized protein</fullName>
    </submittedName>
</protein>
<evidence type="ECO:0000313" key="2">
    <source>
        <dbReference type="Proteomes" id="UP000515561"/>
    </source>
</evidence>
<keyword evidence="2" id="KW-1185">Reference proteome</keyword>
<dbReference type="Pfam" id="PF02325">
    <property type="entry name" value="CCB3_YggT"/>
    <property type="match status" value="1"/>
</dbReference>
<accession>A0A6S6R6X6</accession>
<dbReference type="InterPro" id="IPR003425">
    <property type="entry name" value="CCB3/YggT"/>
</dbReference>
<dbReference type="RefSeq" id="WP_184088508.1">
    <property type="nucleotide sequence ID" value="NZ_AP023367.1"/>
</dbReference>
<dbReference type="GO" id="GO:0016020">
    <property type="term" value="C:membrane"/>
    <property type="evidence" value="ECO:0007669"/>
    <property type="project" value="InterPro"/>
</dbReference>
<sequence>MLSLIYNVFYVFFVILEIILFLYVLTSWMQFHKGFRDFLGTLTEPLLGPIRHLLRHSIFNNPTADLAPLIGFVVILFLQDFFYTLK</sequence>
<evidence type="ECO:0000313" key="1">
    <source>
        <dbReference type="EMBL" id="BCJ95025.1"/>
    </source>
</evidence>
<dbReference type="EMBL" id="AP023367">
    <property type="protein sequence ID" value="BCJ95025.1"/>
    <property type="molecule type" value="Genomic_DNA"/>
</dbReference>
<dbReference type="AlphaFoldDB" id="A0A6S6R6X6"/>
<reference evidence="1 2" key="1">
    <citation type="journal article" date="2016" name="Int. J. Syst. Evol. Microbiol.">
        <title>Descriptions of Anaerotaenia torta gen. nov., sp. nov. and Anaerocolumna cellulosilytica gen. nov., sp. nov. isolated from a methanogenic reactor of cattle waste.</title>
        <authorList>
            <person name="Uek A."/>
            <person name="Ohtaki Y."/>
            <person name="Kaku N."/>
            <person name="Ueki K."/>
        </authorList>
    </citation>
    <scope>NUCLEOTIDE SEQUENCE [LARGE SCALE GENOMIC DNA]</scope>
    <source>
        <strain evidence="1 2">SN021</strain>
    </source>
</reference>
<organism evidence="1 2">
    <name type="scientific">Anaerocolumna cellulosilytica</name>
    <dbReference type="NCBI Taxonomy" id="433286"/>
    <lineage>
        <taxon>Bacteria</taxon>
        <taxon>Bacillati</taxon>
        <taxon>Bacillota</taxon>
        <taxon>Clostridia</taxon>
        <taxon>Lachnospirales</taxon>
        <taxon>Lachnospiraceae</taxon>
        <taxon>Anaerocolumna</taxon>
    </lineage>
</organism>
<gene>
    <name evidence="1" type="ORF">acsn021_25940</name>
</gene>
<proteinExistence type="predicted"/>
<dbReference type="Proteomes" id="UP000515561">
    <property type="component" value="Chromosome"/>
</dbReference>